<dbReference type="KEGG" id="tva:4763512"/>
<dbReference type="GO" id="GO:0051301">
    <property type="term" value="P:cell division"/>
    <property type="evidence" value="ECO:0007669"/>
    <property type="project" value="InterPro"/>
</dbReference>
<dbReference type="GO" id="GO:0000940">
    <property type="term" value="C:outer kinetochore"/>
    <property type="evidence" value="ECO:0000318"/>
    <property type="project" value="GO_Central"/>
</dbReference>
<evidence type="ECO:0000256" key="1">
    <source>
        <dbReference type="SAM" id="MobiDB-lite"/>
    </source>
</evidence>
<feature type="compositionally biased region" description="Basic and acidic residues" evidence="1">
    <location>
        <begin position="145"/>
        <end position="155"/>
    </location>
</feature>
<dbReference type="VEuPathDB" id="TrichDB:TVAG_216190"/>
<dbReference type="InParanoid" id="A2ENV3"/>
<feature type="compositionally biased region" description="Basic residues" evidence="1">
    <location>
        <begin position="135"/>
        <end position="144"/>
    </location>
</feature>
<dbReference type="RefSeq" id="XP_001317866.1">
    <property type="nucleotide sequence ID" value="XM_001317831.1"/>
</dbReference>
<evidence type="ECO:0008006" key="4">
    <source>
        <dbReference type="Google" id="ProtNLM"/>
    </source>
</evidence>
<dbReference type="VEuPathDB" id="TrichDB:TVAGG3_0249300"/>
<dbReference type="Proteomes" id="UP000001542">
    <property type="component" value="Unassembled WGS sequence"/>
</dbReference>
<dbReference type="GO" id="GO:0008017">
    <property type="term" value="F:microtubule binding"/>
    <property type="evidence" value="ECO:0000318"/>
    <property type="project" value="GO_Central"/>
</dbReference>
<gene>
    <name evidence="2" type="ORF">TVAG_216190</name>
</gene>
<dbReference type="GO" id="GO:0000278">
    <property type="term" value="P:mitotic cell cycle"/>
    <property type="evidence" value="ECO:0000318"/>
    <property type="project" value="GO_Central"/>
</dbReference>
<protein>
    <recommendedName>
        <fullName evidence="4">Spindle and kinetochore-associated protein 2</fullName>
    </recommendedName>
</protein>
<feature type="compositionally biased region" description="Low complexity" evidence="1">
    <location>
        <begin position="108"/>
        <end position="134"/>
    </location>
</feature>
<proteinExistence type="predicted"/>
<dbReference type="InterPro" id="IPR026762">
    <property type="entry name" value="Ska2"/>
</dbReference>
<dbReference type="EMBL" id="DS113443">
    <property type="protein sequence ID" value="EAY05643.1"/>
    <property type="molecule type" value="Genomic_DNA"/>
</dbReference>
<name>A2ENV3_TRIV3</name>
<dbReference type="AlphaFoldDB" id="A2ENV3"/>
<feature type="region of interest" description="Disordered" evidence="1">
    <location>
        <begin position="108"/>
        <end position="155"/>
    </location>
</feature>
<dbReference type="Gene3D" id="6.10.250.1380">
    <property type="match status" value="1"/>
</dbReference>
<dbReference type="SMR" id="A2ENV3"/>
<evidence type="ECO:0000313" key="3">
    <source>
        <dbReference type="Proteomes" id="UP000001542"/>
    </source>
</evidence>
<dbReference type="OrthoDB" id="193920at2759"/>
<reference evidence="2" key="2">
    <citation type="journal article" date="2007" name="Science">
        <title>Draft genome sequence of the sexually transmitted pathogen Trichomonas vaginalis.</title>
        <authorList>
            <person name="Carlton J.M."/>
            <person name="Hirt R.P."/>
            <person name="Silva J.C."/>
            <person name="Delcher A.L."/>
            <person name="Schatz M."/>
            <person name="Zhao Q."/>
            <person name="Wortman J.R."/>
            <person name="Bidwell S.L."/>
            <person name="Alsmark U.C.M."/>
            <person name="Besteiro S."/>
            <person name="Sicheritz-Ponten T."/>
            <person name="Noel C.J."/>
            <person name="Dacks J.B."/>
            <person name="Foster P.G."/>
            <person name="Simillion C."/>
            <person name="Van de Peer Y."/>
            <person name="Miranda-Saavedra D."/>
            <person name="Barton G.J."/>
            <person name="Westrop G.D."/>
            <person name="Mueller S."/>
            <person name="Dessi D."/>
            <person name="Fiori P.L."/>
            <person name="Ren Q."/>
            <person name="Paulsen I."/>
            <person name="Zhang H."/>
            <person name="Bastida-Corcuera F.D."/>
            <person name="Simoes-Barbosa A."/>
            <person name="Brown M.T."/>
            <person name="Hayes R.D."/>
            <person name="Mukherjee M."/>
            <person name="Okumura C.Y."/>
            <person name="Schneider R."/>
            <person name="Smith A.J."/>
            <person name="Vanacova S."/>
            <person name="Villalvazo M."/>
            <person name="Haas B.J."/>
            <person name="Pertea M."/>
            <person name="Feldblyum T.V."/>
            <person name="Utterback T.R."/>
            <person name="Shu C.L."/>
            <person name="Osoegawa K."/>
            <person name="de Jong P.J."/>
            <person name="Hrdy I."/>
            <person name="Horvathova L."/>
            <person name="Zubacova Z."/>
            <person name="Dolezal P."/>
            <person name="Malik S.B."/>
            <person name="Logsdon J.M. Jr."/>
            <person name="Henze K."/>
            <person name="Gupta A."/>
            <person name="Wang C.C."/>
            <person name="Dunne R.L."/>
            <person name="Upcroft J.A."/>
            <person name="Upcroft P."/>
            <person name="White O."/>
            <person name="Salzberg S.L."/>
            <person name="Tang P."/>
            <person name="Chiu C.-H."/>
            <person name="Lee Y.-S."/>
            <person name="Embley T.M."/>
            <person name="Coombs G.H."/>
            <person name="Mottram J.C."/>
            <person name="Tachezy J."/>
            <person name="Fraser-Liggett C.M."/>
            <person name="Johnson P.J."/>
        </authorList>
    </citation>
    <scope>NUCLEOTIDE SEQUENCE [LARGE SCALE GENOMIC DNA]</scope>
    <source>
        <strain evidence="2">G3</strain>
    </source>
</reference>
<dbReference type="PANTHER" id="PTHR32017">
    <property type="entry name" value="SPINDLE AND KINETOCHORE-ASSOCIATED PROTEIN 2"/>
    <property type="match status" value="1"/>
</dbReference>
<organism evidence="2 3">
    <name type="scientific">Trichomonas vaginalis (strain ATCC PRA-98 / G3)</name>
    <dbReference type="NCBI Taxonomy" id="412133"/>
    <lineage>
        <taxon>Eukaryota</taxon>
        <taxon>Metamonada</taxon>
        <taxon>Parabasalia</taxon>
        <taxon>Trichomonadida</taxon>
        <taxon>Trichomonadidae</taxon>
        <taxon>Trichomonas</taxon>
    </lineage>
</organism>
<dbReference type="PANTHER" id="PTHR32017:SF3">
    <property type="entry name" value="SPINDLE AND KINETOCHORE-ASSOCIATED PROTEIN 2"/>
    <property type="match status" value="1"/>
</dbReference>
<evidence type="ECO:0000313" key="2">
    <source>
        <dbReference type="EMBL" id="EAY05643.1"/>
    </source>
</evidence>
<keyword evidence="3" id="KW-1185">Reference proteome</keyword>
<accession>A2ENV3</accession>
<reference evidence="2" key="1">
    <citation type="submission" date="2006-10" db="EMBL/GenBank/DDBJ databases">
        <authorList>
            <person name="Amadeo P."/>
            <person name="Zhao Q."/>
            <person name="Wortman J."/>
            <person name="Fraser-Liggett C."/>
            <person name="Carlton J."/>
        </authorList>
    </citation>
    <scope>NUCLEOTIDE SEQUENCE</scope>
    <source>
        <strain evidence="2">G3</strain>
    </source>
</reference>
<dbReference type="GO" id="GO:0005876">
    <property type="term" value="C:spindle microtubule"/>
    <property type="evidence" value="ECO:0000318"/>
    <property type="project" value="GO_Central"/>
</dbReference>
<dbReference type="GO" id="GO:0007059">
    <property type="term" value="P:chromosome segregation"/>
    <property type="evidence" value="ECO:0000318"/>
    <property type="project" value="GO_Central"/>
</dbReference>
<sequence length="243" mass="27677">MQEAIRVFEQSARQAGSSLDEIEERASSEFPGATQILDLCRRLREAKFRYQILCENIQKIQEANENLQKCINEDLIVTAKLVKSACAQEGVQVPSIIPDQVTKQVATKTTTAAPAANTTQNSQTTTNSTTTTKSKLPHPKTRSRAKAEPPKPEHEYVEITDEEFNSIPDFFKRNIKVDEIRQLHQYIFNFFYGNGRVEETMSRKDLQNIEVGSIKRKIESLLRCLKSLKRIQTDKSNNITQCL</sequence>